<gene>
    <name evidence="2" type="ORF">BGZ80_003041</name>
</gene>
<accession>A0A9P6SWX3</accession>
<keyword evidence="3" id="KW-1185">Reference proteome</keyword>
<evidence type="ECO:0000256" key="1">
    <source>
        <dbReference type="SAM" id="MobiDB-lite"/>
    </source>
</evidence>
<feature type="region of interest" description="Disordered" evidence="1">
    <location>
        <begin position="79"/>
        <end position="113"/>
    </location>
</feature>
<feature type="compositionally biased region" description="Basic and acidic residues" evidence="1">
    <location>
        <begin position="97"/>
        <end position="106"/>
    </location>
</feature>
<evidence type="ECO:0000313" key="2">
    <source>
        <dbReference type="EMBL" id="KAG0008803.1"/>
    </source>
</evidence>
<protein>
    <submittedName>
        <fullName evidence="2">Uncharacterized protein</fullName>
    </submittedName>
</protein>
<comment type="caution">
    <text evidence="2">The sequence shown here is derived from an EMBL/GenBank/DDBJ whole genome shotgun (WGS) entry which is preliminary data.</text>
</comment>
<proteinExistence type="predicted"/>
<name>A0A9P6SWX3_9FUNG</name>
<organism evidence="2 3">
    <name type="scientific">Entomortierella chlamydospora</name>
    <dbReference type="NCBI Taxonomy" id="101097"/>
    <lineage>
        <taxon>Eukaryota</taxon>
        <taxon>Fungi</taxon>
        <taxon>Fungi incertae sedis</taxon>
        <taxon>Mucoromycota</taxon>
        <taxon>Mortierellomycotina</taxon>
        <taxon>Mortierellomycetes</taxon>
        <taxon>Mortierellales</taxon>
        <taxon>Mortierellaceae</taxon>
        <taxon>Entomortierella</taxon>
    </lineage>
</organism>
<evidence type="ECO:0000313" key="3">
    <source>
        <dbReference type="Proteomes" id="UP000703661"/>
    </source>
</evidence>
<dbReference type="Proteomes" id="UP000703661">
    <property type="component" value="Unassembled WGS sequence"/>
</dbReference>
<sequence length="313" mass="35096">MSQDTPNPIEIVRIAMPTADLGQEELKNINHKPTPSRRSKRQCSNQNSDPKRHKYNGTAPLLSLRSTFPFEALSIPSLPSLHGDNDDADQTSSLPHGDNDDADQKDAFVPPNLRREDHFCYPRDFGSKDKSITSTAYSHDDPQHTNNKIIPQIQHGNVHEDPPLSELNDQWNKENMTIEARVLTLAFPSGNALNPLIQLSSTFNKPSVADGSVINLGDSSDDDVCKNKKVDGRLWVLSFTQRAAKEALDNLEASGMHIRRLRDLSLDESLTAEVRLYCKAELGSLERRYAAYDAEFEKYLNLGKEISRRYLGA</sequence>
<feature type="region of interest" description="Disordered" evidence="1">
    <location>
        <begin position="16"/>
        <end position="57"/>
    </location>
</feature>
<dbReference type="AlphaFoldDB" id="A0A9P6SWX3"/>
<reference evidence="2" key="1">
    <citation type="journal article" date="2020" name="Fungal Divers.">
        <title>Resolving the Mortierellaceae phylogeny through synthesis of multi-gene phylogenetics and phylogenomics.</title>
        <authorList>
            <person name="Vandepol N."/>
            <person name="Liber J."/>
            <person name="Desiro A."/>
            <person name="Na H."/>
            <person name="Kennedy M."/>
            <person name="Barry K."/>
            <person name="Grigoriev I.V."/>
            <person name="Miller A.N."/>
            <person name="O'Donnell K."/>
            <person name="Stajich J.E."/>
            <person name="Bonito G."/>
        </authorList>
    </citation>
    <scope>NUCLEOTIDE SEQUENCE</scope>
    <source>
        <strain evidence="2">NRRL 2769</strain>
    </source>
</reference>
<dbReference type="EMBL" id="JAAAID010001782">
    <property type="protein sequence ID" value="KAG0008803.1"/>
    <property type="molecule type" value="Genomic_DNA"/>
</dbReference>